<organism evidence="3 4">
    <name type="scientific">Bacillus cereus TIAC219</name>
    <dbReference type="NCBI Taxonomy" id="718222"/>
    <lineage>
        <taxon>Bacteria</taxon>
        <taxon>Bacillati</taxon>
        <taxon>Bacillota</taxon>
        <taxon>Bacilli</taxon>
        <taxon>Bacillales</taxon>
        <taxon>Bacillaceae</taxon>
        <taxon>Bacillus</taxon>
        <taxon>Bacillus cereus group</taxon>
    </lineage>
</organism>
<protein>
    <recommendedName>
        <fullName evidence="2">PBSX phage terminase small subunit-like N-terminal domain-containing protein</fullName>
    </recommendedName>
</protein>
<evidence type="ECO:0000256" key="1">
    <source>
        <dbReference type="SAM" id="MobiDB-lite"/>
    </source>
</evidence>
<accession>A0ABC9SXD6</accession>
<feature type="compositionally biased region" description="Basic and acidic residues" evidence="1">
    <location>
        <begin position="62"/>
        <end position="77"/>
    </location>
</feature>
<evidence type="ECO:0000259" key="2">
    <source>
        <dbReference type="Pfam" id="PF10668"/>
    </source>
</evidence>
<feature type="domain" description="PBSX phage terminase small subunit-like N-terminal" evidence="2">
    <location>
        <begin position="1"/>
        <end position="71"/>
    </location>
</feature>
<gene>
    <name evidence="3" type="ORF">IAY_07089</name>
</gene>
<sequence>MARQRSPDRNKAYEIFKEHNGDITNRKIAELLSTSEKTVNEKTVGGWKSKDGWIDKLNGVLHKNERSTPKKDTEYSKKKPGAPKGNKNAVNNRGGAPKGNKNAVNNRGGAPKGNKNAVGNSGGAAPLRNGNAATHGLYRKYLPQEIYDLKEELKEAVNNDSLTIIWDSIMLQYTQIIHAQRIMFVRDNEDMTKELRKNKLTESGYEEEWEIQFAWDKQASFLNAQSKAMSTLVNLIEKYDRLANTEEQKLRIEKLKKEIAAIKVDGDTNQNTEDWKESLMKIAERRRKQKEAEANE</sequence>
<comment type="caution">
    <text evidence="3">The sequence shown here is derived from an EMBL/GenBank/DDBJ whole genome shotgun (WGS) entry which is preliminary data.</text>
</comment>
<dbReference type="Pfam" id="PF10668">
    <property type="entry name" value="Phage_terminase"/>
    <property type="match status" value="1"/>
</dbReference>
<dbReference type="InterPro" id="IPR018925">
    <property type="entry name" value="XtmA-like_N"/>
</dbReference>
<dbReference type="NCBIfam" id="NF040601">
    <property type="entry name" value="TerS_not_xtmA"/>
    <property type="match status" value="1"/>
</dbReference>
<dbReference type="EMBL" id="AHCJ01000035">
    <property type="protein sequence ID" value="EOQ62477.1"/>
    <property type="molecule type" value="Genomic_DNA"/>
</dbReference>
<name>A0ABC9SXD6_BACCE</name>
<reference evidence="3 4" key="1">
    <citation type="submission" date="2013-01" db="EMBL/GenBank/DDBJ databases">
        <title>The Genome Sequence of Bacillus cereus TIAC219.</title>
        <authorList>
            <consortium name="The Broad Institute Genome Sequencing Platform"/>
            <consortium name="The Broad Institute Genome Sequencing Center for Infectious Disease"/>
            <person name="Feldgarden M."/>
            <person name="Van der Auwera G.A."/>
            <person name="Mahillon J."/>
            <person name="Duprez V."/>
            <person name="Timmery S."/>
            <person name="Mattelet C."/>
            <person name="Dierick K."/>
            <person name="Sun M."/>
            <person name="Yu Z."/>
            <person name="Zhu L."/>
            <person name="Hu X."/>
            <person name="Shank E.B."/>
            <person name="Swiecicka I."/>
            <person name="Hansen B.M."/>
            <person name="Andrup L."/>
            <person name="Walker B."/>
            <person name="Young S.K."/>
            <person name="Zeng Q."/>
            <person name="Gargeya S."/>
            <person name="Fitzgerald M."/>
            <person name="Haas B."/>
            <person name="Abouelleil A."/>
            <person name="Alvarado L."/>
            <person name="Arachchi H.M."/>
            <person name="Berlin A.M."/>
            <person name="Chapman S.B."/>
            <person name="Dewar J."/>
            <person name="Goldberg J."/>
            <person name="Griggs A."/>
            <person name="Gujja S."/>
            <person name="Hansen M."/>
            <person name="Howarth C."/>
            <person name="Imamovic A."/>
            <person name="Larimer J."/>
            <person name="McCowan C."/>
            <person name="Murphy C."/>
            <person name="Neiman D."/>
            <person name="Pearson M."/>
            <person name="Priest M."/>
            <person name="Roberts A."/>
            <person name="Saif S."/>
            <person name="Shea T."/>
            <person name="Sisk P."/>
            <person name="Sykes S."/>
            <person name="Wortman J."/>
            <person name="Nusbaum C."/>
            <person name="Birren B."/>
        </authorList>
    </citation>
    <scope>NUCLEOTIDE SEQUENCE [LARGE SCALE GENOMIC DNA]</scope>
    <source>
        <strain evidence="3 4">TIAC219</strain>
    </source>
</reference>
<proteinExistence type="predicted"/>
<dbReference type="Proteomes" id="UP000014060">
    <property type="component" value="Unassembled WGS sequence"/>
</dbReference>
<evidence type="ECO:0000313" key="3">
    <source>
        <dbReference type="EMBL" id="EOQ62477.1"/>
    </source>
</evidence>
<dbReference type="AlphaFoldDB" id="A0ABC9SXD6"/>
<dbReference type="RefSeq" id="WP_015670498.1">
    <property type="nucleotide sequence ID" value="NZ_KB976030.1"/>
</dbReference>
<evidence type="ECO:0000313" key="4">
    <source>
        <dbReference type="Proteomes" id="UP000014060"/>
    </source>
</evidence>
<feature type="region of interest" description="Disordered" evidence="1">
    <location>
        <begin position="58"/>
        <end position="127"/>
    </location>
</feature>